<gene>
    <name evidence="1" type="ORF">MRB53_008911</name>
</gene>
<organism evidence="1 2">
    <name type="scientific">Persea americana</name>
    <name type="common">Avocado</name>
    <dbReference type="NCBI Taxonomy" id="3435"/>
    <lineage>
        <taxon>Eukaryota</taxon>
        <taxon>Viridiplantae</taxon>
        <taxon>Streptophyta</taxon>
        <taxon>Embryophyta</taxon>
        <taxon>Tracheophyta</taxon>
        <taxon>Spermatophyta</taxon>
        <taxon>Magnoliopsida</taxon>
        <taxon>Magnoliidae</taxon>
        <taxon>Laurales</taxon>
        <taxon>Lauraceae</taxon>
        <taxon>Persea</taxon>
    </lineage>
</organism>
<accession>A0ACC2LMH9</accession>
<reference evidence="1 2" key="1">
    <citation type="journal article" date="2022" name="Hortic Res">
        <title>A haplotype resolved chromosomal level avocado genome allows analysis of novel avocado genes.</title>
        <authorList>
            <person name="Nath O."/>
            <person name="Fletcher S.J."/>
            <person name="Hayward A."/>
            <person name="Shaw L.M."/>
            <person name="Masouleh A.K."/>
            <person name="Furtado A."/>
            <person name="Henry R.J."/>
            <person name="Mitter N."/>
        </authorList>
    </citation>
    <scope>NUCLEOTIDE SEQUENCE [LARGE SCALE GENOMIC DNA]</scope>
    <source>
        <strain evidence="2">cv. Hass</strain>
    </source>
</reference>
<keyword evidence="2" id="KW-1185">Reference proteome</keyword>
<sequence length="378" mass="42583">MSWSWSWPCKVSSHPSALFFLARKLSEWAPDVVFSFFCTPKTNGSLTSWPALPNLRIYDVADGLPVGHVSKGRVDDEIDFFLGVTPGNYREAVKRVDEMEKVSCVVSDAFLWFAREMAEEMSVAWVAFWIAGACALSDKARQQGDFESIHRNIMVGFSTWDFDPMDLSNPFPHKGFVHIWQGYKDKLVPFLLLHYVSKMLPWIQYHELADCGHLLIKSDGLNPNSISFLPPALHTIPTAPSPKAHVAVLTFPFGSHPSVPFFLTRKLAEWAADVAFSFFCIAKTNSYLSSWPTIPNLRIYDLADGVAEGHMLEVSLEDQIELFLWATPGNYREAIKRVNEIDKVGYVLSDALLWFAGHMAEEMGRGRSLGGVLERQCL</sequence>
<evidence type="ECO:0000313" key="2">
    <source>
        <dbReference type="Proteomes" id="UP001234297"/>
    </source>
</evidence>
<dbReference type="Proteomes" id="UP001234297">
    <property type="component" value="Chromosome 3"/>
</dbReference>
<dbReference type="EMBL" id="CM056811">
    <property type="protein sequence ID" value="KAJ8634644.1"/>
    <property type="molecule type" value="Genomic_DNA"/>
</dbReference>
<name>A0ACC2LMH9_PERAE</name>
<protein>
    <submittedName>
        <fullName evidence="1">Uncharacterized protein</fullName>
    </submittedName>
</protein>
<evidence type="ECO:0000313" key="1">
    <source>
        <dbReference type="EMBL" id="KAJ8634644.1"/>
    </source>
</evidence>
<proteinExistence type="predicted"/>
<comment type="caution">
    <text evidence="1">The sequence shown here is derived from an EMBL/GenBank/DDBJ whole genome shotgun (WGS) entry which is preliminary data.</text>
</comment>